<evidence type="ECO:0000313" key="2">
    <source>
        <dbReference type="Proteomes" id="UP000015381"/>
    </source>
</evidence>
<dbReference type="Proteomes" id="UP000015381">
    <property type="component" value="Plasmid pHTIA"/>
</dbReference>
<keyword evidence="2" id="KW-1185">Reference proteome</keyword>
<name>S6CVD0_9EURY</name>
<sequence>MSGDTVASAAVRRRQRRFIPKITLTSALRKRFTTSSI</sequence>
<geneLocation type="plasmid" evidence="1 2">
    <name>pHTIA</name>
</geneLocation>
<reference evidence="1 2" key="1">
    <citation type="journal article" date="2014" name="Environ. Microbiol.">
        <title>Halorhabdus tiamatea: proteogenomics and glycosidase activity measurements identify the first cultivated euryarchaeon from a deep-sea anoxic brine lake as potential polysaccharide degrader.</title>
        <authorList>
            <person name="Werner J."/>
            <person name="Ferrer M."/>
            <person name="Michel G."/>
            <person name="Mann A.J."/>
            <person name="Huang S."/>
            <person name="Juarez S."/>
            <person name="Ciordia S."/>
            <person name="Albar J.P."/>
            <person name="Alcaide M."/>
            <person name="La Cono V."/>
            <person name="Yakimov M.M."/>
            <person name="Antunes A."/>
            <person name="Taborda M."/>
            <person name="Da Costa M.S."/>
            <person name="Amann R.I."/>
            <person name="Gloeckner F.O."/>
            <person name="Golyshina O.V."/>
            <person name="Golyshin P.N."/>
            <person name="Teeling H."/>
        </authorList>
    </citation>
    <scope>NUCLEOTIDE SEQUENCE [LARGE SCALE GENOMIC DNA]</scope>
    <source>
        <strain evidence="2">SARL4B</strain>
        <plasmid evidence="1">pHTIA</plasmid>
    </source>
</reference>
<gene>
    <name evidence="1" type="ORF">HTIA_p2952</name>
</gene>
<dbReference type="KEGG" id="hti:HTIA_p2952"/>
<accession>S6CVD0</accession>
<keyword evidence="1" id="KW-0614">Plasmid</keyword>
<dbReference type="AlphaFoldDB" id="S6CVD0"/>
<dbReference type="HOGENOM" id="CLU_3338355_0_0_2"/>
<proteinExistence type="predicted"/>
<dbReference type="EMBL" id="HF571521">
    <property type="protein sequence ID" value="CCQ35054.1"/>
    <property type="molecule type" value="Genomic_DNA"/>
</dbReference>
<organism evidence="1 2">
    <name type="scientific">Halorhabdus tiamatea SARL4B</name>
    <dbReference type="NCBI Taxonomy" id="1033806"/>
    <lineage>
        <taxon>Archaea</taxon>
        <taxon>Methanobacteriati</taxon>
        <taxon>Methanobacteriota</taxon>
        <taxon>Stenosarchaea group</taxon>
        <taxon>Halobacteria</taxon>
        <taxon>Halobacteriales</taxon>
        <taxon>Haloarculaceae</taxon>
        <taxon>Halorhabdus</taxon>
    </lineage>
</organism>
<dbReference type="PATRIC" id="fig|1033806.12.peg.2943"/>
<protein>
    <submittedName>
        <fullName evidence="1">Uncharacterized protein</fullName>
    </submittedName>
</protein>
<evidence type="ECO:0000313" key="1">
    <source>
        <dbReference type="EMBL" id="CCQ35054.1"/>
    </source>
</evidence>